<feature type="chain" id="PRO_5039349924" evidence="2">
    <location>
        <begin position="27"/>
        <end position="96"/>
    </location>
</feature>
<name>A0A940WKV8_9ACTN</name>
<evidence type="ECO:0000313" key="3">
    <source>
        <dbReference type="EMBL" id="MBP2704763.1"/>
    </source>
</evidence>
<evidence type="ECO:0000256" key="2">
    <source>
        <dbReference type="SAM" id="SignalP"/>
    </source>
</evidence>
<evidence type="ECO:0000256" key="1">
    <source>
        <dbReference type="SAM" id="MobiDB-lite"/>
    </source>
</evidence>
<accession>A0A940WKV8</accession>
<gene>
    <name evidence="3" type="ORF">JOL79_13160</name>
</gene>
<dbReference type="EMBL" id="JAFCNB010000006">
    <property type="protein sequence ID" value="MBP2704763.1"/>
    <property type="molecule type" value="Genomic_DNA"/>
</dbReference>
<dbReference type="AlphaFoldDB" id="A0A940WKV8"/>
<comment type="caution">
    <text evidence="3">The sequence shown here is derived from an EMBL/GenBank/DDBJ whole genome shotgun (WGS) entry which is preliminary data.</text>
</comment>
<feature type="region of interest" description="Disordered" evidence="1">
    <location>
        <begin position="52"/>
        <end position="96"/>
    </location>
</feature>
<feature type="compositionally biased region" description="Polar residues" evidence="1">
    <location>
        <begin position="52"/>
        <end position="65"/>
    </location>
</feature>
<dbReference type="Proteomes" id="UP000674234">
    <property type="component" value="Unassembled WGS sequence"/>
</dbReference>
<feature type="compositionally biased region" description="Low complexity" evidence="1">
    <location>
        <begin position="66"/>
        <end position="83"/>
    </location>
</feature>
<evidence type="ECO:0000313" key="4">
    <source>
        <dbReference type="Proteomes" id="UP000674234"/>
    </source>
</evidence>
<proteinExistence type="predicted"/>
<keyword evidence="4" id="KW-1185">Reference proteome</keyword>
<organism evidence="3 4">
    <name type="scientific">Microbispora oryzae</name>
    <dbReference type="NCBI Taxonomy" id="2806554"/>
    <lineage>
        <taxon>Bacteria</taxon>
        <taxon>Bacillati</taxon>
        <taxon>Actinomycetota</taxon>
        <taxon>Actinomycetes</taxon>
        <taxon>Streptosporangiales</taxon>
        <taxon>Streptosporangiaceae</taxon>
        <taxon>Microbispora</taxon>
    </lineage>
</organism>
<feature type="signal peptide" evidence="2">
    <location>
        <begin position="1"/>
        <end position="26"/>
    </location>
</feature>
<keyword evidence="2" id="KW-0732">Signal</keyword>
<reference evidence="3" key="1">
    <citation type="submission" date="2021-02" db="EMBL/GenBank/DDBJ databases">
        <title>Draft genome sequence of Microbispora sp. RL4-1S isolated from rice leaves in Thailand.</title>
        <authorList>
            <person name="Muangham S."/>
            <person name="Duangmal K."/>
        </authorList>
    </citation>
    <scope>NUCLEOTIDE SEQUENCE</scope>
    <source>
        <strain evidence="3">RL4-1S</strain>
    </source>
</reference>
<sequence length="96" mass="9155">MRALPPLIARAALSAVVLLGSALAAAAVLFVTGPVTGAASAVPHHLSATVDSASVDSGTADSGTVDSSTAGSGTADSTAVGSTRETPCEPAGRPVR</sequence>
<protein>
    <submittedName>
        <fullName evidence="3">Uncharacterized protein</fullName>
    </submittedName>
</protein>
<dbReference type="RefSeq" id="WP_210156065.1">
    <property type="nucleotide sequence ID" value="NZ_JAFCNB010000006.1"/>
</dbReference>